<reference evidence="2 3" key="2">
    <citation type="journal article" date="2011" name="Stand. Genomic Sci.">
        <title>Complete genome sequence of Truepera radiovictrix type strain (RQ-24).</title>
        <authorList>
            <person name="Ivanova N."/>
            <person name="Rohde C."/>
            <person name="Munk C."/>
            <person name="Nolan M."/>
            <person name="Lucas S."/>
            <person name="Del Rio T.G."/>
            <person name="Tice H."/>
            <person name="Deshpande S."/>
            <person name="Cheng J.F."/>
            <person name="Tapia R."/>
            <person name="Han C."/>
            <person name="Goodwin L."/>
            <person name="Pitluck S."/>
            <person name="Liolios K."/>
            <person name="Mavromatis K."/>
            <person name="Mikhailova N."/>
            <person name="Pati A."/>
            <person name="Chen A."/>
            <person name="Palaniappan K."/>
            <person name="Land M."/>
            <person name="Hauser L."/>
            <person name="Chang Y.J."/>
            <person name="Jeffries C.D."/>
            <person name="Brambilla E."/>
            <person name="Rohde M."/>
            <person name="Goker M."/>
            <person name="Tindall B.J."/>
            <person name="Woyke T."/>
            <person name="Bristow J."/>
            <person name="Eisen J.A."/>
            <person name="Markowitz V."/>
            <person name="Hugenholtz P."/>
            <person name="Kyrpides N.C."/>
            <person name="Klenk H.P."/>
            <person name="Lapidus A."/>
        </authorList>
    </citation>
    <scope>NUCLEOTIDE SEQUENCE [LARGE SCALE GENOMIC DNA]</scope>
    <source>
        <strain evidence="3">DSM 17093 / CIP 108686 / LMG 22925 / RQ-24</strain>
    </source>
</reference>
<reference evidence="3" key="1">
    <citation type="submission" date="2010-05" db="EMBL/GenBank/DDBJ databases">
        <title>The complete genome of Truepera radiovictris DSM 17093.</title>
        <authorList>
            <consortium name="US DOE Joint Genome Institute (JGI-PGF)"/>
            <person name="Lucas S."/>
            <person name="Copeland A."/>
            <person name="Lapidus A."/>
            <person name="Glavina del Rio T."/>
            <person name="Dalin E."/>
            <person name="Tice H."/>
            <person name="Bruce D."/>
            <person name="Goodwin L."/>
            <person name="Pitluck S."/>
            <person name="Kyrpides N."/>
            <person name="Mavromatis K."/>
            <person name="Ovchinnikova G."/>
            <person name="Munk A.C."/>
            <person name="Detter J.C."/>
            <person name="Han C."/>
            <person name="Tapia R."/>
            <person name="Land M."/>
            <person name="Hauser L."/>
            <person name="Markowitz V."/>
            <person name="Cheng J.-F."/>
            <person name="Hugenholtz P."/>
            <person name="Woyke T."/>
            <person name="Wu D."/>
            <person name="Tindall B."/>
            <person name="Pomrenke H.G."/>
            <person name="Brambilla E."/>
            <person name="Klenk H.-P."/>
            <person name="Eisen J.A."/>
        </authorList>
    </citation>
    <scope>NUCLEOTIDE SEQUENCE [LARGE SCALE GENOMIC DNA]</scope>
    <source>
        <strain evidence="3">DSM 17093 / CIP 108686 / LMG 22925 / RQ-24</strain>
    </source>
</reference>
<dbReference type="Proteomes" id="UP000000379">
    <property type="component" value="Chromosome"/>
</dbReference>
<dbReference type="PROSITE" id="PS51257">
    <property type="entry name" value="PROKAR_LIPOPROTEIN"/>
    <property type="match status" value="1"/>
</dbReference>
<dbReference type="EMBL" id="CP002049">
    <property type="protein sequence ID" value="ADI13619.1"/>
    <property type="molecule type" value="Genomic_DNA"/>
</dbReference>
<evidence type="ECO:0008006" key="4">
    <source>
        <dbReference type="Google" id="ProtNLM"/>
    </source>
</evidence>
<dbReference type="HOGENOM" id="CLU_2398729_0_0_0"/>
<feature type="signal peptide" evidence="1">
    <location>
        <begin position="1"/>
        <end position="20"/>
    </location>
</feature>
<sequence length="93" mass="10071">MRFVRRFCLLATLAALTACGPNTQVGDTTRLDGPHNVQQAGVIVPQEGQGQRAAEVAAAKARVPYQYREKNNPSLFAFGVNLNPGSNRSTDRD</sequence>
<keyword evidence="1" id="KW-0732">Signal</keyword>
<protein>
    <recommendedName>
        <fullName evidence="4">Lipoprotein</fullName>
    </recommendedName>
</protein>
<accession>D7CS87</accession>
<dbReference type="KEGG" id="tra:Trad_0482"/>
<evidence type="ECO:0000256" key="1">
    <source>
        <dbReference type="SAM" id="SignalP"/>
    </source>
</evidence>
<organism evidence="2 3">
    <name type="scientific">Truepera radiovictrix (strain DSM 17093 / CIP 108686 / LMG 22925 / RQ-24)</name>
    <dbReference type="NCBI Taxonomy" id="649638"/>
    <lineage>
        <taxon>Bacteria</taxon>
        <taxon>Thermotogati</taxon>
        <taxon>Deinococcota</taxon>
        <taxon>Deinococci</taxon>
        <taxon>Trueperales</taxon>
        <taxon>Trueperaceae</taxon>
        <taxon>Truepera</taxon>
    </lineage>
</organism>
<keyword evidence="3" id="KW-1185">Reference proteome</keyword>
<dbReference type="STRING" id="649638.Trad_0482"/>
<dbReference type="RefSeq" id="WP_013176999.1">
    <property type="nucleotide sequence ID" value="NC_014221.1"/>
</dbReference>
<evidence type="ECO:0000313" key="3">
    <source>
        <dbReference type="Proteomes" id="UP000000379"/>
    </source>
</evidence>
<gene>
    <name evidence="2" type="ordered locus">Trad_0482</name>
</gene>
<name>D7CS87_TRURR</name>
<feature type="chain" id="PRO_5003094406" description="Lipoprotein" evidence="1">
    <location>
        <begin position="21"/>
        <end position="93"/>
    </location>
</feature>
<dbReference type="AlphaFoldDB" id="D7CS87"/>
<proteinExistence type="predicted"/>
<evidence type="ECO:0000313" key="2">
    <source>
        <dbReference type="EMBL" id="ADI13619.1"/>
    </source>
</evidence>